<dbReference type="AlphaFoldDB" id="A0A0D9YBT4"/>
<evidence type="ECO:0000313" key="2">
    <source>
        <dbReference type="Proteomes" id="UP000026961"/>
    </source>
</evidence>
<dbReference type="EnsemblPlants" id="OGLUM01G26770.2">
    <property type="protein sequence ID" value="OGLUM01G26770.2"/>
    <property type="gene ID" value="OGLUM01G26770"/>
</dbReference>
<protein>
    <submittedName>
        <fullName evidence="1">Uncharacterized protein</fullName>
    </submittedName>
</protein>
<reference evidence="1" key="1">
    <citation type="submission" date="2013-08" db="EMBL/GenBank/DDBJ databases">
        <title>Oryza genome evolution.</title>
        <authorList>
            <person name="Wing R.A."/>
            <person name="Panaud O."/>
            <person name="Oliveira A.C."/>
        </authorList>
    </citation>
    <scope>NUCLEOTIDE SEQUENCE</scope>
</reference>
<sequence length="70" mass="7899">MGDGRKERITLCMGPQPAQLPSLPDKGKDVKYVDQMLAIRAPVLAWEHLYWYLNIISPMKGLKVCVQAES</sequence>
<organism evidence="1">
    <name type="scientific">Oryza glumipatula</name>
    <dbReference type="NCBI Taxonomy" id="40148"/>
    <lineage>
        <taxon>Eukaryota</taxon>
        <taxon>Viridiplantae</taxon>
        <taxon>Streptophyta</taxon>
        <taxon>Embryophyta</taxon>
        <taxon>Tracheophyta</taxon>
        <taxon>Spermatophyta</taxon>
        <taxon>Magnoliopsida</taxon>
        <taxon>Liliopsida</taxon>
        <taxon>Poales</taxon>
        <taxon>Poaceae</taxon>
        <taxon>BOP clade</taxon>
        <taxon>Oryzoideae</taxon>
        <taxon>Oryzeae</taxon>
        <taxon>Oryzinae</taxon>
        <taxon>Oryza</taxon>
    </lineage>
</organism>
<dbReference type="HOGENOM" id="CLU_2761874_0_0_1"/>
<reference evidence="1" key="3">
    <citation type="submission" date="2018-05" db="EMBL/GenBank/DDBJ databases">
        <title>OgluRS3 (Oryza glumaepatula Reference Sequence Version 3).</title>
        <authorList>
            <person name="Zhang J."/>
            <person name="Kudrna D."/>
            <person name="Lee S."/>
            <person name="Talag J."/>
            <person name="Welchert J."/>
            <person name="Wing R.A."/>
        </authorList>
    </citation>
    <scope>NUCLEOTIDE SEQUENCE [LARGE SCALE GENOMIC DNA]</scope>
</reference>
<evidence type="ECO:0000313" key="1">
    <source>
        <dbReference type="EnsemblPlants" id="OGLUM01G26770.2"/>
    </source>
</evidence>
<keyword evidence="2" id="KW-1185">Reference proteome</keyword>
<dbReference type="Gramene" id="OGLUM01G26770.2">
    <property type="protein sequence ID" value="OGLUM01G26770.2"/>
    <property type="gene ID" value="OGLUM01G26770"/>
</dbReference>
<accession>A0A0D9YBT4</accession>
<proteinExistence type="predicted"/>
<name>A0A0D9YBT4_9ORYZ</name>
<dbReference type="Proteomes" id="UP000026961">
    <property type="component" value="Chromosome 1"/>
</dbReference>
<reference evidence="1" key="2">
    <citation type="submission" date="2015-04" db="UniProtKB">
        <authorList>
            <consortium name="EnsemblPlants"/>
        </authorList>
    </citation>
    <scope>IDENTIFICATION</scope>
</reference>